<dbReference type="GO" id="GO:0006631">
    <property type="term" value="P:fatty acid metabolic process"/>
    <property type="evidence" value="ECO:0007669"/>
    <property type="project" value="TreeGrafter"/>
</dbReference>
<evidence type="ECO:0000259" key="4">
    <source>
        <dbReference type="Pfam" id="PF13193"/>
    </source>
</evidence>
<dbReference type="PANTHER" id="PTHR43201:SF5">
    <property type="entry name" value="MEDIUM-CHAIN ACYL-COA LIGASE ACSF2, MITOCHONDRIAL"/>
    <property type="match status" value="1"/>
</dbReference>
<dbReference type="InterPro" id="IPR000873">
    <property type="entry name" value="AMP-dep_synth/lig_dom"/>
</dbReference>
<feature type="domain" description="AMP-binding enzyme C-terminal" evidence="4">
    <location>
        <begin position="434"/>
        <end position="509"/>
    </location>
</feature>
<protein>
    <submittedName>
        <fullName evidence="5">Acyl-CoA synthetase (AMP-forming)/AMP-acid ligase II</fullName>
    </submittedName>
</protein>
<dbReference type="CDD" id="cd04433">
    <property type="entry name" value="AFD_class_I"/>
    <property type="match status" value="1"/>
</dbReference>
<dbReference type="InterPro" id="IPR025110">
    <property type="entry name" value="AMP-bd_C"/>
</dbReference>
<dbReference type="Pfam" id="PF00501">
    <property type="entry name" value="AMP-binding"/>
    <property type="match status" value="1"/>
</dbReference>
<dbReference type="Pfam" id="PF13193">
    <property type="entry name" value="AMP-binding_C"/>
    <property type="match status" value="1"/>
</dbReference>
<dbReference type="PROSITE" id="PS00455">
    <property type="entry name" value="AMP_BINDING"/>
    <property type="match status" value="1"/>
</dbReference>
<dbReference type="InterPro" id="IPR020845">
    <property type="entry name" value="AMP-binding_CS"/>
</dbReference>
<accession>A0A1C6RHF6</accession>
<evidence type="ECO:0000313" key="5">
    <source>
        <dbReference type="EMBL" id="SCL16567.1"/>
    </source>
</evidence>
<dbReference type="InterPro" id="IPR045851">
    <property type="entry name" value="AMP-bd_C_sf"/>
</dbReference>
<keyword evidence="6" id="KW-1185">Reference proteome</keyword>
<gene>
    <name evidence="5" type="ORF">GA0070624_1050</name>
</gene>
<dbReference type="Gene3D" id="3.40.50.12780">
    <property type="entry name" value="N-terminal domain of ligase-like"/>
    <property type="match status" value="1"/>
</dbReference>
<dbReference type="PANTHER" id="PTHR43201">
    <property type="entry name" value="ACYL-COA SYNTHETASE"/>
    <property type="match status" value="1"/>
</dbReference>
<feature type="domain" description="AMP-dependent synthetase/ligase" evidence="3">
    <location>
        <begin position="43"/>
        <end position="386"/>
    </location>
</feature>
<proteinExistence type="inferred from homology"/>
<dbReference type="FunFam" id="3.30.300.30:FF:000008">
    <property type="entry name" value="2,3-dihydroxybenzoate-AMP ligase"/>
    <property type="match status" value="1"/>
</dbReference>
<dbReference type="RefSeq" id="WP_091337125.1">
    <property type="nucleotide sequence ID" value="NZ_FMHV01000002.1"/>
</dbReference>
<evidence type="ECO:0000259" key="3">
    <source>
        <dbReference type="Pfam" id="PF00501"/>
    </source>
</evidence>
<comment type="similarity">
    <text evidence="1">Belongs to the ATP-dependent AMP-binding enzyme family.</text>
</comment>
<dbReference type="GO" id="GO:0031956">
    <property type="term" value="F:medium-chain fatty acid-CoA ligase activity"/>
    <property type="evidence" value="ECO:0007669"/>
    <property type="project" value="TreeGrafter"/>
</dbReference>
<dbReference type="Proteomes" id="UP000199413">
    <property type="component" value="Unassembled WGS sequence"/>
</dbReference>
<organism evidence="5 6">
    <name type="scientific">Micromonospora rhizosphaerae</name>
    <dbReference type="NCBI Taxonomy" id="568872"/>
    <lineage>
        <taxon>Bacteria</taxon>
        <taxon>Bacillati</taxon>
        <taxon>Actinomycetota</taxon>
        <taxon>Actinomycetes</taxon>
        <taxon>Micromonosporales</taxon>
        <taxon>Micromonosporaceae</taxon>
        <taxon>Micromonospora</taxon>
    </lineage>
</organism>
<name>A0A1C6RHF6_9ACTN</name>
<dbReference type="STRING" id="568872.GA0070624_1050"/>
<evidence type="ECO:0000313" key="6">
    <source>
        <dbReference type="Proteomes" id="UP000199413"/>
    </source>
</evidence>
<reference evidence="6" key="1">
    <citation type="submission" date="2016-06" db="EMBL/GenBank/DDBJ databases">
        <authorList>
            <person name="Varghese N."/>
            <person name="Submissions Spin"/>
        </authorList>
    </citation>
    <scope>NUCLEOTIDE SEQUENCE [LARGE SCALE GENOMIC DNA]</scope>
    <source>
        <strain evidence="6">DSM 45431</strain>
    </source>
</reference>
<evidence type="ECO:0000256" key="2">
    <source>
        <dbReference type="ARBA" id="ARBA00022598"/>
    </source>
</evidence>
<keyword evidence="2 5" id="KW-0436">Ligase</keyword>
<dbReference type="SUPFAM" id="SSF56801">
    <property type="entry name" value="Acetyl-CoA synthetase-like"/>
    <property type="match status" value="1"/>
</dbReference>
<dbReference type="InterPro" id="IPR042099">
    <property type="entry name" value="ANL_N_sf"/>
</dbReference>
<evidence type="ECO:0000256" key="1">
    <source>
        <dbReference type="ARBA" id="ARBA00006432"/>
    </source>
</evidence>
<dbReference type="Gene3D" id="3.30.300.30">
    <property type="match status" value="1"/>
</dbReference>
<dbReference type="AlphaFoldDB" id="A0A1C6RHF6"/>
<sequence length="520" mass="56438">MDLPFIVATLTRRGLLNPGRPIRVASQLGALRKWGWSLAGELRQAAARDPDRTAIVDEQGGELTYQELLDRSERLARSMRAGLGVQAGDRVGVLCRNHHGLIEAVVAAMLLGADAVLVNTGLSAAQLATVADEQSLRVLVHDTEFAERILGLPADVHRIDERVQADLIAGALPGELQPPERDGRTIVLTSGTTGAPKGARRPTPNGFGPLVSIIDRIPLHARDRMMIAAPLFHTWGYAALQVAFALRATIVLHRRFDPAATQTALVAQQCDALFAVPVMLQRLLEVPPPNPRPPLKVVAVSGSALPGGLAPRFMDVYGDVLYNLYGSTEVSWASIAGPADLREAPTTAGRPPHGTRLEILDEADEPVRDGRVGRIFVGNEMLFDGYTSGARRETHDGLLDTGDLGRINPDGLLFVDGRADDMIISGGENVFPSEVEDLLSRLPQVREAAVIGVPDPEYGQRLAAFLALHAGETLDPEAVREYVRHYLARFSVPRDVIFVKYLPRNATGKVLSRELRRYYG</sequence>
<dbReference type="EMBL" id="FMHV01000002">
    <property type="protein sequence ID" value="SCL16567.1"/>
    <property type="molecule type" value="Genomic_DNA"/>
</dbReference>
<dbReference type="OrthoDB" id="9803968at2"/>